<comment type="caution">
    <text evidence="2">The sequence shown here is derived from an EMBL/GenBank/DDBJ whole genome shotgun (WGS) entry which is preliminary data.</text>
</comment>
<evidence type="ECO:0000313" key="3">
    <source>
        <dbReference type="Proteomes" id="UP000824469"/>
    </source>
</evidence>
<feature type="region of interest" description="Disordered" evidence="1">
    <location>
        <begin position="26"/>
        <end position="59"/>
    </location>
</feature>
<name>A0AA38FMA8_TAXCH</name>
<reference evidence="2 3" key="1">
    <citation type="journal article" date="2021" name="Nat. Plants">
        <title>The Taxus genome provides insights into paclitaxel biosynthesis.</title>
        <authorList>
            <person name="Xiong X."/>
            <person name="Gou J."/>
            <person name="Liao Q."/>
            <person name="Li Y."/>
            <person name="Zhou Q."/>
            <person name="Bi G."/>
            <person name="Li C."/>
            <person name="Du R."/>
            <person name="Wang X."/>
            <person name="Sun T."/>
            <person name="Guo L."/>
            <person name="Liang H."/>
            <person name="Lu P."/>
            <person name="Wu Y."/>
            <person name="Zhang Z."/>
            <person name="Ro D.K."/>
            <person name="Shang Y."/>
            <person name="Huang S."/>
            <person name="Yan J."/>
        </authorList>
    </citation>
    <scope>NUCLEOTIDE SEQUENCE [LARGE SCALE GENOMIC DNA]</scope>
    <source>
        <strain evidence="2">Ta-2019</strain>
    </source>
</reference>
<feature type="non-terminal residue" evidence="2">
    <location>
        <position position="1"/>
    </location>
</feature>
<dbReference type="EMBL" id="JAHRHJ020000008">
    <property type="protein sequence ID" value="KAH9306702.1"/>
    <property type="molecule type" value="Genomic_DNA"/>
</dbReference>
<evidence type="ECO:0000313" key="2">
    <source>
        <dbReference type="EMBL" id="KAH9306702.1"/>
    </source>
</evidence>
<accession>A0AA38FMA8</accession>
<evidence type="ECO:0000256" key="1">
    <source>
        <dbReference type="SAM" id="MobiDB-lite"/>
    </source>
</evidence>
<protein>
    <submittedName>
        <fullName evidence="2">Uncharacterized protein</fullName>
    </submittedName>
</protein>
<organism evidence="2 3">
    <name type="scientific">Taxus chinensis</name>
    <name type="common">Chinese yew</name>
    <name type="synonym">Taxus wallichiana var. chinensis</name>
    <dbReference type="NCBI Taxonomy" id="29808"/>
    <lineage>
        <taxon>Eukaryota</taxon>
        <taxon>Viridiplantae</taxon>
        <taxon>Streptophyta</taxon>
        <taxon>Embryophyta</taxon>
        <taxon>Tracheophyta</taxon>
        <taxon>Spermatophyta</taxon>
        <taxon>Pinopsida</taxon>
        <taxon>Pinidae</taxon>
        <taxon>Conifers II</taxon>
        <taxon>Cupressales</taxon>
        <taxon>Taxaceae</taxon>
        <taxon>Taxus</taxon>
    </lineage>
</organism>
<feature type="compositionally biased region" description="Polar residues" evidence="1">
    <location>
        <begin position="45"/>
        <end position="59"/>
    </location>
</feature>
<feature type="non-terminal residue" evidence="2">
    <location>
        <position position="59"/>
    </location>
</feature>
<proteinExistence type="predicted"/>
<gene>
    <name evidence="2" type="ORF">KI387_011106</name>
</gene>
<dbReference type="AlphaFoldDB" id="A0AA38FMA8"/>
<sequence>AAYYCKGTDQSAIGAVGPGTGTGTGIGTGTGTGTDPYSGIGTSPCLGSNGRSTATIGTD</sequence>
<dbReference type="Proteomes" id="UP000824469">
    <property type="component" value="Unassembled WGS sequence"/>
</dbReference>
<keyword evidence="3" id="KW-1185">Reference proteome</keyword>